<proteinExistence type="predicted"/>
<dbReference type="AlphaFoldDB" id="A0A4Y2GJK1"/>
<dbReference type="EMBL" id="BGPR01001399">
    <property type="protein sequence ID" value="GBM52909.1"/>
    <property type="molecule type" value="Genomic_DNA"/>
</dbReference>
<accession>A0A4Y2GJK1</accession>
<evidence type="ECO:0000313" key="2">
    <source>
        <dbReference type="Proteomes" id="UP000499080"/>
    </source>
</evidence>
<dbReference type="OrthoDB" id="6753017at2759"/>
<name>A0A4Y2GJK1_ARAVE</name>
<dbReference type="Proteomes" id="UP000499080">
    <property type="component" value="Unassembled WGS sequence"/>
</dbReference>
<comment type="caution">
    <text evidence="1">The sequence shown here is derived from an EMBL/GenBank/DDBJ whole genome shotgun (WGS) entry which is preliminary data.</text>
</comment>
<organism evidence="1 2">
    <name type="scientific">Araneus ventricosus</name>
    <name type="common">Orbweaver spider</name>
    <name type="synonym">Epeira ventricosa</name>
    <dbReference type="NCBI Taxonomy" id="182803"/>
    <lineage>
        <taxon>Eukaryota</taxon>
        <taxon>Metazoa</taxon>
        <taxon>Ecdysozoa</taxon>
        <taxon>Arthropoda</taxon>
        <taxon>Chelicerata</taxon>
        <taxon>Arachnida</taxon>
        <taxon>Araneae</taxon>
        <taxon>Araneomorphae</taxon>
        <taxon>Entelegynae</taxon>
        <taxon>Araneoidea</taxon>
        <taxon>Araneidae</taxon>
        <taxon>Araneus</taxon>
    </lineage>
</organism>
<sequence length="206" mass="23359">MINLPIYISNMLHLENLIDPSVFRRFIQGFFTVRRSAKFSCRISSDMIIEQSLMKSMQTDGGISRGRSTQKSVISKWVHSIHATNTVCEGLEDLANVKMNTTDKYVDASDSRVKRDIEDIKKLLEWFLLHDPFPVVEKIISIASGVVGDEKINCHNALKVGIMSMTKMFVQTFNNIKLKRVDKVLLLLPISSAIKVHDKKVPIDPV</sequence>
<evidence type="ECO:0000313" key="1">
    <source>
        <dbReference type="EMBL" id="GBM52909.1"/>
    </source>
</evidence>
<protein>
    <submittedName>
        <fullName evidence="1">Uncharacterized protein</fullName>
    </submittedName>
</protein>
<gene>
    <name evidence="1" type="ORF">AVEN_197215_1</name>
</gene>
<keyword evidence="2" id="KW-1185">Reference proteome</keyword>
<reference evidence="1 2" key="1">
    <citation type="journal article" date="2019" name="Sci. Rep.">
        <title>Orb-weaving spider Araneus ventricosus genome elucidates the spidroin gene catalogue.</title>
        <authorList>
            <person name="Kono N."/>
            <person name="Nakamura H."/>
            <person name="Ohtoshi R."/>
            <person name="Moran D.A.P."/>
            <person name="Shinohara A."/>
            <person name="Yoshida Y."/>
            <person name="Fujiwara M."/>
            <person name="Mori M."/>
            <person name="Tomita M."/>
            <person name="Arakawa K."/>
        </authorList>
    </citation>
    <scope>NUCLEOTIDE SEQUENCE [LARGE SCALE GENOMIC DNA]</scope>
</reference>